<evidence type="ECO:0000256" key="8">
    <source>
        <dbReference type="ARBA" id="ARBA00022989"/>
    </source>
</evidence>
<comment type="similarity">
    <text evidence="2">Belongs to the TonB family.</text>
</comment>
<dbReference type="InterPro" id="IPR051045">
    <property type="entry name" value="TonB-dependent_transducer"/>
</dbReference>
<comment type="caution">
    <text evidence="12">The sequence shown here is derived from an EMBL/GenBank/DDBJ whole genome shotgun (WGS) entry which is preliminary data.</text>
</comment>
<feature type="region of interest" description="Disordered" evidence="10">
    <location>
        <begin position="46"/>
        <end position="236"/>
    </location>
</feature>
<feature type="compositionally biased region" description="Pro residues" evidence="10">
    <location>
        <begin position="93"/>
        <end position="136"/>
    </location>
</feature>
<evidence type="ECO:0000256" key="2">
    <source>
        <dbReference type="ARBA" id="ARBA00006555"/>
    </source>
</evidence>
<reference evidence="12 13" key="1">
    <citation type="submission" date="2018-05" db="EMBL/GenBank/DDBJ databases">
        <title>Genomic Encyclopedia of Type Strains, Phase IV (KMG-IV): sequencing the most valuable type-strain genomes for metagenomic binning, comparative biology and taxonomic classification.</title>
        <authorList>
            <person name="Goeker M."/>
        </authorList>
    </citation>
    <scope>NUCLEOTIDE SEQUENCE [LARGE SCALE GENOMIC DNA]</scope>
    <source>
        <strain evidence="12 13">DSM 6462</strain>
    </source>
</reference>
<dbReference type="OrthoDB" id="7433592at2"/>
<evidence type="ECO:0000313" key="13">
    <source>
        <dbReference type="Proteomes" id="UP000248021"/>
    </source>
</evidence>
<dbReference type="RefSeq" id="WP_110374910.1">
    <property type="nucleotide sequence ID" value="NZ_JAHBRY010000001.1"/>
</dbReference>
<feature type="compositionally biased region" description="Basic and acidic residues" evidence="10">
    <location>
        <begin position="169"/>
        <end position="204"/>
    </location>
</feature>
<organism evidence="12 13">
    <name type="scientific">Chelatococcus asaccharovorans</name>
    <dbReference type="NCBI Taxonomy" id="28210"/>
    <lineage>
        <taxon>Bacteria</taxon>
        <taxon>Pseudomonadati</taxon>
        <taxon>Pseudomonadota</taxon>
        <taxon>Alphaproteobacteria</taxon>
        <taxon>Hyphomicrobiales</taxon>
        <taxon>Chelatococcaceae</taxon>
        <taxon>Chelatococcus</taxon>
    </lineage>
</organism>
<dbReference type="PANTHER" id="PTHR33446">
    <property type="entry name" value="PROTEIN TONB-RELATED"/>
    <property type="match status" value="1"/>
</dbReference>
<comment type="subcellular location">
    <subcellularLocation>
        <location evidence="1">Cell inner membrane</location>
        <topology evidence="1">Single-pass membrane protein</topology>
        <orientation evidence="1">Periplasmic side</orientation>
    </subcellularLocation>
</comment>
<dbReference type="GO" id="GO:0055085">
    <property type="term" value="P:transmembrane transport"/>
    <property type="evidence" value="ECO:0007669"/>
    <property type="project" value="InterPro"/>
</dbReference>
<evidence type="ECO:0000256" key="10">
    <source>
        <dbReference type="SAM" id="MobiDB-lite"/>
    </source>
</evidence>
<dbReference type="GO" id="GO:0098797">
    <property type="term" value="C:plasma membrane protein complex"/>
    <property type="evidence" value="ECO:0007669"/>
    <property type="project" value="TreeGrafter"/>
</dbReference>
<keyword evidence="8" id="KW-1133">Transmembrane helix</keyword>
<sequence>MSAHLSSGSFRWEEGTTRQAARWGLAAVLVATAHVAGAWGVMQWPKDPGPSDPTGAAVLIELAPLPLSPEAPSETEAGPQMAEAEPEPERPIEPPVEAPETEPLPPPPEPPPPAPEPVPSPPEMEPVPPEPAPPRPVVEAQDIHVPELPDVPNAAAVLTPPAPPPPPPKEIKKEVKKAEKKEPPKIRRVERRREVERRDKRADRTSAPPTHDAPRGQTAAAPSQGVTQAPSQAPATWKSLLSAHLKRHQRYPREALERNQRGTAYVAFTIDRAGRVLSARLARGSGSSMIDQEAVATLQRSSPVPAPPPEIRGATVSLSVPLVFNLR</sequence>
<dbReference type="AlphaFoldDB" id="A0A2V3U6K7"/>
<dbReference type="InterPro" id="IPR037682">
    <property type="entry name" value="TonB_C"/>
</dbReference>
<keyword evidence="7" id="KW-0653">Protein transport</keyword>
<gene>
    <name evidence="12" type="ORF">C7450_105189</name>
</gene>
<keyword evidence="3" id="KW-0813">Transport</keyword>
<keyword evidence="4" id="KW-1003">Cell membrane</keyword>
<evidence type="ECO:0000313" key="12">
    <source>
        <dbReference type="EMBL" id="PXW58841.1"/>
    </source>
</evidence>
<evidence type="ECO:0000256" key="6">
    <source>
        <dbReference type="ARBA" id="ARBA00022692"/>
    </source>
</evidence>
<evidence type="ECO:0000256" key="5">
    <source>
        <dbReference type="ARBA" id="ARBA00022519"/>
    </source>
</evidence>
<dbReference type="Gene3D" id="3.30.1150.10">
    <property type="match status" value="1"/>
</dbReference>
<feature type="compositionally biased region" description="Polar residues" evidence="10">
    <location>
        <begin position="220"/>
        <end position="234"/>
    </location>
</feature>
<dbReference type="PANTHER" id="PTHR33446:SF2">
    <property type="entry name" value="PROTEIN TONB"/>
    <property type="match status" value="1"/>
</dbReference>
<keyword evidence="6" id="KW-0812">Transmembrane</keyword>
<accession>A0A2V3U6K7</accession>
<evidence type="ECO:0000256" key="7">
    <source>
        <dbReference type="ARBA" id="ARBA00022927"/>
    </source>
</evidence>
<protein>
    <submittedName>
        <fullName evidence="12">Protein TonB</fullName>
    </submittedName>
</protein>
<evidence type="ECO:0000259" key="11">
    <source>
        <dbReference type="PROSITE" id="PS52015"/>
    </source>
</evidence>
<feature type="domain" description="TonB C-terminal" evidence="11">
    <location>
        <begin position="236"/>
        <end position="327"/>
    </location>
</feature>
<evidence type="ECO:0000256" key="4">
    <source>
        <dbReference type="ARBA" id="ARBA00022475"/>
    </source>
</evidence>
<dbReference type="InterPro" id="IPR006260">
    <property type="entry name" value="TonB/TolA_C"/>
</dbReference>
<dbReference type="Pfam" id="PF03544">
    <property type="entry name" value="TonB_C"/>
    <property type="match status" value="1"/>
</dbReference>
<dbReference type="EMBL" id="QJJK01000005">
    <property type="protein sequence ID" value="PXW58841.1"/>
    <property type="molecule type" value="Genomic_DNA"/>
</dbReference>
<keyword evidence="5" id="KW-0997">Cell inner membrane</keyword>
<dbReference type="NCBIfam" id="TIGR01352">
    <property type="entry name" value="tonB_Cterm"/>
    <property type="match status" value="1"/>
</dbReference>
<keyword evidence="9" id="KW-0472">Membrane</keyword>
<dbReference type="PROSITE" id="PS52015">
    <property type="entry name" value="TONB_CTD"/>
    <property type="match status" value="1"/>
</dbReference>
<dbReference type="Proteomes" id="UP000248021">
    <property type="component" value="Unassembled WGS sequence"/>
</dbReference>
<feature type="compositionally biased region" description="Low complexity" evidence="10">
    <location>
        <begin position="59"/>
        <end position="83"/>
    </location>
</feature>
<proteinExistence type="inferred from homology"/>
<evidence type="ECO:0000256" key="1">
    <source>
        <dbReference type="ARBA" id="ARBA00004383"/>
    </source>
</evidence>
<dbReference type="GO" id="GO:0015031">
    <property type="term" value="P:protein transport"/>
    <property type="evidence" value="ECO:0007669"/>
    <property type="project" value="UniProtKB-KW"/>
</dbReference>
<dbReference type="GO" id="GO:0031992">
    <property type="term" value="F:energy transducer activity"/>
    <property type="evidence" value="ECO:0007669"/>
    <property type="project" value="TreeGrafter"/>
</dbReference>
<name>A0A2V3U6K7_9HYPH</name>
<keyword evidence="13" id="KW-1185">Reference proteome</keyword>
<evidence type="ECO:0000256" key="9">
    <source>
        <dbReference type="ARBA" id="ARBA00023136"/>
    </source>
</evidence>
<evidence type="ECO:0000256" key="3">
    <source>
        <dbReference type="ARBA" id="ARBA00022448"/>
    </source>
</evidence>
<dbReference type="SUPFAM" id="SSF74653">
    <property type="entry name" value="TolA/TonB C-terminal domain"/>
    <property type="match status" value="1"/>
</dbReference>